<dbReference type="InterPro" id="IPR002104">
    <property type="entry name" value="Integrase_catalytic"/>
</dbReference>
<feature type="domain" description="Tyr recombinase" evidence="3">
    <location>
        <begin position="167"/>
        <end position="328"/>
    </location>
</feature>
<dbReference type="EMBL" id="BAABHY010000006">
    <property type="protein sequence ID" value="GAA5113483.1"/>
    <property type="molecule type" value="Genomic_DNA"/>
</dbReference>
<dbReference type="InterPro" id="IPR013762">
    <property type="entry name" value="Integrase-like_cat_sf"/>
</dbReference>
<protein>
    <submittedName>
        <fullName evidence="4">Tyrosine-type recombinase/integrase</fullName>
    </submittedName>
</protein>
<dbReference type="PANTHER" id="PTHR30349">
    <property type="entry name" value="PHAGE INTEGRASE-RELATED"/>
    <property type="match status" value="1"/>
</dbReference>
<dbReference type="Pfam" id="PF24624">
    <property type="entry name" value="Int_N"/>
    <property type="match status" value="1"/>
</dbReference>
<gene>
    <name evidence="4" type="ORF">GCM10023211_21700</name>
</gene>
<comment type="caution">
    <text evidence="4">The sequence shown here is derived from an EMBL/GenBank/DDBJ whole genome shotgun (WGS) entry which is preliminary data.</text>
</comment>
<dbReference type="InterPro" id="IPR050090">
    <property type="entry name" value="Tyrosine_recombinase_XerCD"/>
</dbReference>
<evidence type="ECO:0000259" key="3">
    <source>
        <dbReference type="PROSITE" id="PS51898"/>
    </source>
</evidence>
<evidence type="ECO:0000313" key="5">
    <source>
        <dbReference type="Proteomes" id="UP001500171"/>
    </source>
</evidence>
<dbReference type="PANTHER" id="PTHR30349:SF93">
    <property type="entry name" value="FELS-2 PROPHAGE PROTEIN"/>
    <property type="match status" value="1"/>
</dbReference>
<evidence type="ECO:0000256" key="2">
    <source>
        <dbReference type="ARBA" id="ARBA00023172"/>
    </source>
</evidence>
<evidence type="ECO:0000256" key="1">
    <source>
        <dbReference type="ARBA" id="ARBA00022908"/>
    </source>
</evidence>
<accession>A0ABP9NEX9</accession>
<name>A0ABP9NEX9_9GAMM</name>
<reference evidence="5" key="1">
    <citation type="journal article" date="2019" name="Int. J. Syst. Evol. Microbiol.">
        <title>The Global Catalogue of Microorganisms (GCM) 10K type strain sequencing project: providing services to taxonomists for standard genome sequencing and annotation.</title>
        <authorList>
            <consortium name="The Broad Institute Genomics Platform"/>
            <consortium name="The Broad Institute Genome Sequencing Center for Infectious Disease"/>
            <person name="Wu L."/>
            <person name="Ma J."/>
        </authorList>
    </citation>
    <scope>NUCLEOTIDE SEQUENCE [LARGE SCALE GENOMIC DNA]</scope>
    <source>
        <strain evidence="5">JCM 18050</strain>
    </source>
</reference>
<dbReference type="RefSeq" id="WP_345492123.1">
    <property type="nucleotide sequence ID" value="NZ_BAABHY010000006.1"/>
</dbReference>
<dbReference type="Proteomes" id="UP001500171">
    <property type="component" value="Unassembled WGS sequence"/>
</dbReference>
<dbReference type="Gene3D" id="1.10.443.10">
    <property type="entry name" value="Intergrase catalytic core"/>
    <property type="match status" value="1"/>
</dbReference>
<evidence type="ECO:0000313" key="4">
    <source>
        <dbReference type="EMBL" id="GAA5113483.1"/>
    </source>
</evidence>
<keyword evidence="1" id="KW-0229">DNA integration</keyword>
<dbReference type="PROSITE" id="PS51898">
    <property type="entry name" value="TYR_RECOMBINASE"/>
    <property type="match status" value="1"/>
</dbReference>
<dbReference type="Pfam" id="PF00589">
    <property type="entry name" value="Phage_integrase"/>
    <property type="match status" value="2"/>
</dbReference>
<sequence>MTVRKQKSGKWLFEKYLDGGRRVRKTFATKGEALAYENYLEEQTNERPWLGEKIDRRRISDLIDTWFNSHGKALDNGEKVKGILTFICECINNPLVDDFTAKTFTNYRKKRMSGEFFRTEKKKTVSLNTLNKELIYFRAVFNELKRLGEWDKPNPLENIKVFKLDETEMAWLTHEQIDHLLKECANSQAEHLLLKVQIGLSTGARWGEINNLTGLNAIDNKITYVKTKGRKNRTIPISKQLFDRIPKTQGKLFPDGDNISAFRKALNRCNISLPDGQLTHVLRHTFAAHFMMNGGNILVLQKILGHQDIKVTMRYAHFAPDHFEQAIELNPLNKQNISR</sequence>
<dbReference type="CDD" id="cd00796">
    <property type="entry name" value="INT_Rci_Hp1_C"/>
    <property type="match status" value="1"/>
</dbReference>
<dbReference type="InterPro" id="IPR057084">
    <property type="entry name" value="Int_N"/>
</dbReference>
<organism evidence="4 5">
    <name type="scientific">Orbus sasakiae</name>
    <dbReference type="NCBI Taxonomy" id="1078475"/>
    <lineage>
        <taxon>Bacteria</taxon>
        <taxon>Pseudomonadati</taxon>
        <taxon>Pseudomonadota</taxon>
        <taxon>Gammaproteobacteria</taxon>
        <taxon>Orbales</taxon>
        <taxon>Orbaceae</taxon>
        <taxon>Orbus</taxon>
    </lineage>
</organism>
<keyword evidence="5" id="KW-1185">Reference proteome</keyword>
<dbReference type="SUPFAM" id="SSF56349">
    <property type="entry name" value="DNA breaking-rejoining enzymes"/>
    <property type="match status" value="1"/>
</dbReference>
<proteinExistence type="predicted"/>
<keyword evidence="2" id="KW-0233">DNA recombination</keyword>
<dbReference type="InterPro" id="IPR011010">
    <property type="entry name" value="DNA_brk_join_enz"/>
</dbReference>